<evidence type="ECO:0000256" key="3">
    <source>
        <dbReference type="SAM" id="MobiDB-lite"/>
    </source>
</evidence>
<dbReference type="GO" id="GO:0016020">
    <property type="term" value="C:membrane"/>
    <property type="evidence" value="ECO:0007669"/>
    <property type="project" value="UniProtKB-SubCell"/>
</dbReference>
<comment type="subcellular location">
    <subcellularLocation>
        <location evidence="1">Membrane</location>
        <topology evidence="1">Multi-pass membrane protein</topology>
    </subcellularLocation>
</comment>
<dbReference type="InterPro" id="IPR011701">
    <property type="entry name" value="MFS"/>
</dbReference>
<keyword evidence="4" id="KW-1133">Transmembrane helix</keyword>
<feature type="transmembrane region" description="Helical" evidence="4">
    <location>
        <begin position="551"/>
        <end position="573"/>
    </location>
</feature>
<feature type="transmembrane region" description="Helical" evidence="4">
    <location>
        <begin position="126"/>
        <end position="145"/>
    </location>
</feature>
<dbReference type="Pfam" id="PF07690">
    <property type="entry name" value="MFS_1"/>
    <property type="match status" value="2"/>
</dbReference>
<feature type="transmembrane region" description="Helical" evidence="4">
    <location>
        <begin position="585"/>
        <end position="607"/>
    </location>
</feature>
<feature type="domain" description="Major facilitator superfamily (MFS) profile" evidence="5">
    <location>
        <begin position="87"/>
        <end position="696"/>
    </location>
</feature>
<sequence>MADEPKNETAGALFESLAERQPRAACAAVHVTDKETFLDNNEQFDQNSLGESEYQGGEFMSQLSLNYANDPNAAANQLVIRPPNGGYGWIIVIAAFFSNLIVDGIATCFTAFKPSYSQTFQSPDSVIALIGALLIAAYLLVGPFVGGLCNKFGSRPVVMVGSLLSGLAFVAAPFMPNVWMYIFAYGLIGGIGFGMIYLPAIVVVGYYFDTKRAMATGLAVSGSGVGSIVMPLVGQYCVDTFGWKVAVWILAAMIFSCALMALLYRELAPEPAKDVEMEPLRNGVDHQNGDVGSPKATGDERLRNALAHCEGDGDREAHADDTAEFNRSRTSSQTAAQRTRKATITSTNSGMNSQNDLSASRSQLNGGGLSKISVRSFAQSMSKLSRSGQSNLSLAMSGVDPAEFSKPLNRQDIFYAGSVTKLNEFKKEGDAQSYRASVVNIPAAVVGEVLAASNLNLNEGPGLGKFSGSRVSRLTGGLLNEDVDLVDDTKCKWLPMGVRTTLSQMIDLELMKDPVMFLLCISNFLGMMGFYIPYVYLQDLAESKGVPKEQAVLLVPILGVLNTIGRVVCGWLADRKFVSSLAINNFSLVSCGFLCFLAPFCTTYTLLIVYSSVFGLIISAYICLTSIVLADLLGIENLTNSFGLLVVYRGFACLCGTPFAGLAYDVSKSYDVCFYLGGLVILIAGLVSCAVPYFDNKRRSKGLNEGDYLKEPIEFQDNMSGKLSVLTERSEEALTDYQRTIQSLRQQHALLQDVERERRKCSKPLVNEVHEETDDPDQDQKSNA</sequence>
<proteinExistence type="predicted"/>
<feature type="transmembrane region" description="Helical" evidence="4">
    <location>
        <begin position="515"/>
        <end position="536"/>
    </location>
</feature>
<evidence type="ECO:0000256" key="2">
    <source>
        <dbReference type="SAM" id="Coils"/>
    </source>
</evidence>
<evidence type="ECO:0000256" key="4">
    <source>
        <dbReference type="SAM" id="Phobius"/>
    </source>
</evidence>
<feature type="transmembrane region" description="Helical" evidence="4">
    <location>
        <begin position="157"/>
        <end position="176"/>
    </location>
</feature>
<organism evidence="6 7">
    <name type="scientific">Mesorhabditis spiculigera</name>
    <dbReference type="NCBI Taxonomy" id="96644"/>
    <lineage>
        <taxon>Eukaryota</taxon>
        <taxon>Metazoa</taxon>
        <taxon>Ecdysozoa</taxon>
        <taxon>Nematoda</taxon>
        <taxon>Chromadorea</taxon>
        <taxon>Rhabditida</taxon>
        <taxon>Rhabditina</taxon>
        <taxon>Rhabditomorpha</taxon>
        <taxon>Rhabditoidea</taxon>
        <taxon>Rhabditidae</taxon>
        <taxon>Mesorhabditinae</taxon>
        <taxon>Mesorhabditis</taxon>
    </lineage>
</organism>
<feature type="region of interest" description="Disordered" evidence="3">
    <location>
        <begin position="310"/>
        <end position="364"/>
    </location>
</feature>
<feature type="transmembrane region" description="Helical" evidence="4">
    <location>
        <begin position="613"/>
        <end position="635"/>
    </location>
</feature>
<feature type="transmembrane region" description="Helical" evidence="4">
    <location>
        <begin position="87"/>
        <end position="106"/>
    </location>
</feature>
<feature type="transmembrane region" description="Helical" evidence="4">
    <location>
        <begin position="642"/>
        <end position="662"/>
    </location>
</feature>
<name>A0AA36DBR6_9BILA</name>
<dbReference type="CDD" id="cd17352">
    <property type="entry name" value="MFS_MCT_SLC16"/>
    <property type="match status" value="1"/>
</dbReference>
<keyword evidence="2" id="KW-0175">Coiled coil</keyword>
<feature type="transmembrane region" description="Helical" evidence="4">
    <location>
        <begin position="674"/>
        <end position="694"/>
    </location>
</feature>
<feature type="compositionally biased region" description="Polar residues" evidence="3">
    <location>
        <begin position="328"/>
        <end position="364"/>
    </location>
</feature>
<feature type="non-terminal residue" evidence="6">
    <location>
        <position position="1"/>
    </location>
</feature>
<dbReference type="PANTHER" id="PTHR11360">
    <property type="entry name" value="MONOCARBOXYLATE TRANSPORTER"/>
    <property type="match status" value="1"/>
</dbReference>
<dbReference type="AlphaFoldDB" id="A0AA36DBR6"/>
<evidence type="ECO:0000313" key="6">
    <source>
        <dbReference type="EMBL" id="CAJ0583350.1"/>
    </source>
</evidence>
<protein>
    <recommendedName>
        <fullName evidence="5">Major facilitator superfamily (MFS) profile domain-containing protein</fullName>
    </recommendedName>
</protein>
<feature type="transmembrane region" description="Helical" evidence="4">
    <location>
        <begin position="215"/>
        <end position="233"/>
    </location>
</feature>
<comment type="caution">
    <text evidence="6">The sequence shown here is derived from an EMBL/GenBank/DDBJ whole genome shotgun (WGS) entry which is preliminary data.</text>
</comment>
<dbReference type="InterPro" id="IPR050327">
    <property type="entry name" value="Proton-linked_MCT"/>
</dbReference>
<dbReference type="Proteomes" id="UP001177023">
    <property type="component" value="Unassembled WGS sequence"/>
</dbReference>
<evidence type="ECO:0000256" key="1">
    <source>
        <dbReference type="ARBA" id="ARBA00004141"/>
    </source>
</evidence>
<dbReference type="Gene3D" id="1.20.1250.20">
    <property type="entry name" value="MFS general substrate transporter like domains"/>
    <property type="match status" value="2"/>
</dbReference>
<dbReference type="InterPro" id="IPR036259">
    <property type="entry name" value="MFS_trans_sf"/>
</dbReference>
<keyword evidence="4" id="KW-0812">Transmembrane</keyword>
<feature type="transmembrane region" description="Helical" evidence="4">
    <location>
        <begin position="182"/>
        <end position="208"/>
    </location>
</feature>
<reference evidence="6" key="1">
    <citation type="submission" date="2023-06" db="EMBL/GenBank/DDBJ databases">
        <authorList>
            <person name="Delattre M."/>
        </authorList>
    </citation>
    <scope>NUCLEOTIDE SEQUENCE</scope>
    <source>
        <strain evidence="6">AF72</strain>
    </source>
</reference>
<keyword evidence="7" id="KW-1185">Reference proteome</keyword>
<feature type="transmembrane region" description="Helical" evidence="4">
    <location>
        <begin position="245"/>
        <end position="264"/>
    </location>
</feature>
<feature type="region of interest" description="Disordered" evidence="3">
    <location>
        <begin position="761"/>
        <end position="784"/>
    </location>
</feature>
<dbReference type="SUPFAM" id="SSF103473">
    <property type="entry name" value="MFS general substrate transporter"/>
    <property type="match status" value="1"/>
</dbReference>
<evidence type="ECO:0000313" key="7">
    <source>
        <dbReference type="Proteomes" id="UP001177023"/>
    </source>
</evidence>
<gene>
    <name evidence="6" type="ORF">MSPICULIGERA_LOCUS21436</name>
</gene>
<dbReference type="PROSITE" id="PS50850">
    <property type="entry name" value="MFS"/>
    <property type="match status" value="1"/>
</dbReference>
<dbReference type="EMBL" id="CATQJA010002665">
    <property type="protein sequence ID" value="CAJ0583350.1"/>
    <property type="molecule type" value="Genomic_DNA"/>
</dbReference>
<feature type="coiled-coil region" evidence="2">
    <location>
        <begin position="727"/>
        <end position="754"/>
    </location>
</feature>
<keyword evidence="4" id="KW-0472">Membrane</keyword>
<dbReference type="PANTHER" id="PTHR11360:SF286">
    <property type="entry name" value="GH22266P"/>
    <property type="match status" value="1"/>
</dbReference>
<feature type="compositionally biased region" description="Basic and acidic residues" evidence="3">
    <location>
        <begin position="310"/>
        <end position="327"/>
    </location>
</feature>
<accession>A0AA36DBR6</accession>
<dbReference type="GO" id="GO:0008028">
    <property type="term" value="F:monocarboxylic acid transmembrane transporter activity"/>
    <property type="evidence" value="ECO:0007669"/>
    <property type="project" value="TreeGrafter"/>
</dbReference>
<dbReference type="InterPro" id="IPR020846">
    <property type="entry name" value="MFS_dom"/>
</dbReference>
<evidence type="ECO:0000259" key="5">
    <source>
        <dbReference type="PROSITE" id="PS50850"/>
    </source>
</evidence>